<dbReference type="InterPro" id="IPR037523">
    <property type="entry name" value="VOC_core"/>
</dbReference>
<evidence type="ECO:0000313" key="3">
    <source>
        <dbReference type="Proteomes" id="UP000324758"/>
    </source>
</evidence>
<keyword evidence="3" id="KW-1185">Reference proteome</keyword>
<evidence type="ECO:0000313" key="2">
    <source>
        <dbReference type="EMBL" id="TYM00107.1"/>
    </source>
</evidence>
<dbReference type="CDD" id="cd07262">
    <property type="entry name" value="VOC_like"/>
    <property type="match status" value="1"/>
</dbReference>
<dbReference type="EMBL" id="VSSS01000002">
    <property type="protein sequence ID" value="TYM00107.1"/>
    <property type="molecule type" value="Genomic_DNA"/>
</dbReference>
<dbReference type="Proteomes" id="UP000324758">
    <property type="component" value="Unassembled WGS sequence"/>
</dbReference>
<dbReference type="AlphaFoldDB" id="A0A5D3KR85"/>
<dbReference type="Gene3D" id="3.10.180.10">
    <property type="entry name" value="2,3-Dihydroxybiphenyl 1,2-Dioxygenase, domain 1"/>
    <property type="match status" value="1"/>
</dbReference>
<dbReference type="OrthoDB" id="9807407at2"/>
<dbReference type="Pfam" id="PF00903">
    <property type="entry name" value="Glyoxalase"/>
    <property type="match status" value="1"/>
</dbReference>
<dbReference type="InterPro" id="IPR029068">
    <property type="entry name" value="Glyas_Bleomycin-R_OHBP_Dase"/>
</dbReference>
<accession>A0A5D3KR85</accession>
<evidence type="ECO:0000259" key="1">
    <source>
        <dbReference type="PROSITE" id="PS51819"/>
    </source>
</evidence>
<gene>
    <name evidence="2" type="ORF">FXB40_00875</name>
</gene>
<dbReference type="SUPFAM" id="SSF54593">
    <property type="entry name" value="Glyoxalase/Bleomycin resistance protein/Dihydroxybiphenyl dioxygenase"/>
    <property type="match status" value="1"/>
</dbReference>
<name>A0A5D3KR85_9BRAD</name>
<reference evidence="2 3" key="1">
    <citation type="submission" date="2019-08" db="EMBL/GenBank/DDBJ databases">
        <title>Bradyrhizobium hipponensis sp. nov., a rhizobium isolated from a Lupinus angustifolius root nodule in Tunisia.</title>
        <authorList>
            <person name="Off K."/>
            <person name="Rejili M."/>
            <person name="Mars M."/>
            <person name="Brachmann A."/>
            <person name="Marin M."/>
        </authorList>
    </citation>
    <scope>NUCLEOTIDE SEQUENCE [LARGE SCALE GENOMIC DNA]</scope>
    <source>
        <strain evidence="2 3">CTAW71</strain>
    </source>
</reference>
<dbReference type="RefSeq" id="WP_148770247.1">
    <property type="nucleotide sequence ID" value="NZ_VSSS01000002.1"/>
</dbReference>
<comment type="caution">
    <text evidence="2">The sequence shown here is derived from an EMBL/GenBank/DDBJ whole genome shotgun (WGS) entry which is preliminary data.</text>
</comment>
<protein>
    <submittedName>
        <fullName evidence="2">VOC family protein</fullName>
    </submittedName>
</protein>
<sequence>MIHHVSLGSNDVKRARAFYDPLMSLVGLRLLKHSERSLHYGASDIIFSIQTPTDGQPATVGNGVHVAFQAPDRETVRRFHSSALANGGVDEGAPGIRENYNANYYGAFVRDLDGNKIEAVTYTARESF</sequence>
<dbReference type="PANTHER" id="PTHR35006:SF4">
    <property type="entry name" value="BLR7706 PROTEIN"/>
    <property type="match status" value="1"/>
</dbReference>
<organism evidence="2 3">
    <name type="scientific">Bradyrhizobium rifense</name>
    <dbReference type="NCBI Taxonomy" id="515499"/>
    <lineage>
        <taxon>Bacteria</taxon>
        <taxon>Pseudomonadati</taxon>
        <taxon>Pseudomonadota</taxon>
        <taxon>Alphaproteobacteria</taxon>
        <taxon>Hyphomicrobiales</taxon>
        <taxon>Nitrobacteraceae</taxon>
        <taxon>Bradyrhizobium</taxon>
    </lineage>
</organism>
<feature type="domain" description="VOC" evidence="1">
    <location>
        <begin position="1"/>
        <end position="122"/>
    </location>
</feature>
<dbReference type="PANTHER" id="PTHR35006">
    <property type="entry name" value="GLYOXALASE FAMILY PROTEIN (AFU_ORTHOLOGUE AFUA_5G14830)"/>
    <property type="match status" value="1"/>
</dbReference>
<dbReference type="PROSITE" id="PS51819">
    <property type="entry name" value="VOC"/>
    <property type="match status" value="1"/>
</dbReference>
<proteinExistence type="predicted"/>
<dbReference type="InterPro" id="IPR004360">
    <property type="entry name" value="Glyas_Fos-R_dOase_dom"/>
</dbReference>